<reference evidence="13 15" key="1">
    <citation type="journal article" date="2021" name="Mol. Ecol.">
        <title>Polar bear-adapted Ursidibacter maritimus are remarkably conserved after generations in captivity.</title>
        <authorList>
            <person name="Espinosa-Gongora C."/>
            <person name="Hansen M.J."/>
            <person name="Bertelsen M.F."/>
            <person name="Bojesen A.M."/>
        </authorList>
    </citation>
    <scope>NUCLEOTIDE SEQUENCE</scope>
    <source>
        <strain evidence="13">Pb43105x</strain>
        <strain evidence="12 15">Pb43106</strain>
    </source>
</reference>
<sequence>MNKNLVTERIYEYRWKGLNRFQQKQGGKLLVTHKDEAEKRLLAQGISHIRIQRNFVLPTPPKQDDVTQIIHQLALLVQAHIPLKQALVMIKENCQQIRLFQWLQHLILQIESGYSFSQALEKLPFYLSHQEIQLIKMGETSGNLTTILCNMAESRSKSDKLNKKIKKILFYPAMILFISISLSLLLLIFIVPQFAELYDNKSKELPFITQLLFSFSQFLTNTIYGLFIFTLILCFLLYFINKKTKLLKRAKFLLLGRLPIFSQIIKQARIVFFCQNCSLMIDAHIRLNQILQAFQDTQSDDPILQEEVKFMLQLLQQGYRFYEGLNPTVFDTEMIQMIAIGEQSGNLSQMLHHISEIYQQKLDYQIDILSHLLEPMLMLIMGVIVGTIMLGLYLPIFDMGALVE</sequence>
<keyword evidence="15" id="KW-1185">Reference proteome</keyword>
<evidence type="ECO:0000256" key="2">
    <source>
        <dbReference type="ARBA" id="ARBA00005745"/>
    </source>
</evidence>
<organism evidence="13 14">
    <name type="scientific">Ursidibacter maritimus</name>
    <dbReference type="NCBI Taxonomy" id="1331689"/>
    <lineage>
        <taxon>Bacteria</taxon>
        <taxon>Pseudomonadati</taxon>
        <taxon>Pseudomonadota</taxon>
        <taxon>Gammaproteobacteria</taxon>
        <taxon>Pasteurellales</taxon>
        <taxon>Pasteurellaceae</taxon>
        <taxon>Ursidibacter</taxon>
    </lineage>
</organism>
<evidence type="ECO:0000256" key="9">
    <source>
        <dbReference type="RuleBase" id="RU003923"/>
    </source>
</evidence>
<dbReference type="InterPro" id="IPR003004">
    <property type="entry name" value="GspF/PilC"/>
</dbReference>
<dbReference type="AlphaFoldDB" id="A0A949WFC5"/>
<dbReference type="EMBL" id="JABULY010000001">
    <property type="protein sequence ID" value="MBV6531308.1"/>
    <property type="molecule type" value="Genomic_DNA"/>
</dbReference>
<evidence type="ECO:0000256" key="10">
    <source>
        <dbReference type="SAM" id="Phobius"/>
    </source>
</evidence>
<dbReference type="OrthoDB" id="9805682at2"/>
<protein>
    <submittedName>
        <fullName evidence="13">Type II secretion system F family protein</fullName>
    </submittedName>
</protein>
<evidence type="ECO:0000313" key="12">
    <source>
        <dbReference type="EMBL" id="MBV6531308.1"/>
    </source>
</evidence>
<dbReference type="Gene3D" id="1.20.81.30">
    <property type="entry name" value="Type II secretion system (T2SS), domain F"/>
    <property type="match status" value="2"/>
</dbReference>
<dbReference type="GO" id="GO:0005886">
    <property type="term" value="C:plasma membrane"/>
    <property type="evidence" value="ECO:0007669"/>
    <property type="project" value="UniProtKB-SubCell"/>
</dbReference>
<evidence type="ECO:0000256" key="6">
    <source>
        <dbReference type="ARBA" id="ARBA00022692"/>
    </source>
</evidence>
<keyword evidence="3 9" id="KW-0813">Transport</keyword>
<dbReference type="InterPro" id="IPR042094">
    <property type="entry name" value="T2SS_GspF_sf"/>
</dbReference>
<keyword evidence="4" id="KW-1003">Cell membrane</keyword>
<dbReference type="InterPro" id="IPR018076">
    <property type="entry name" value="T2SS_GspF_dom"/>
</dbReference>
<dbReference type="EMBL" id="JABUMC010000005">
    <property type="protein sequence ID" value="MBV6546359.1"/>
    <property type="molecule type" value="Genomic_DNA"/>
</dbReference>
<dbReference type="GO" id="GO:0015628">
    <property type="term" value="P:protein secretion by the type II secretion system"/>
    <property type="evidence" value="ECO:0007669"/>
    <property type="project" value="TreeGrafter"/>
</dbReference>
<dbReference type="PRINTS" id="PR00812">
    <property type="entry name" value="BCTERIALGSPF"/>
</dbReference>
<dbReference type="PANTHER" id="PTHR30012:SF7">
    <property type="entry name" value="PROTEIN TRANSPORT PROTEIN HOFC HOMOLOG"/>
    <property type="match status" value="1"/>
</dbReference>
<dbReference type="Pfam" id="PF00482">
    <property type="entry name" value="T2SSF"/>
    <property type="match status" value="2"/>
</dbReference>
<dbReference type="PANTHER" id="PTHR30012">
    <property type="entry name" value="GENERAL SECRETION PATHWAY PROTEIN"/>
    <property type="match status" value="1"/>
</dbReference>
<feature type="domain" description="Type II secretion system protein GspF" evidence="11">
    <location>
        <begin position="70"/>
        <end position="192"/>
    </location>
</feature>
<evidence type="ECO:0000259" key="11">
    <source>
        <dbReference type="Pfam" id="PF00482"/>
    </source>
</evidence>
<comment type="subcellular location">
    <subcellularLocation>
        <location evidence="1 9">Cell inner membrane</location>
        <topology evidence="1 9">Multi-pass membrane protein</topology>
    </subcellularLocation>
</comment>
<evidence type="ECO:0000256" key="1">
    <source>
        <dbReference type="ARBA" id="ARBA00004429"/>
    </source>
</evidence>
<accession>A0A949WFC5</accession>
<evidence type="ECO:0000313" key="15">
    <source>
        <dbReference type="Proteomes" id="UP001196379"/>
    </source>
</evidence>
<name>A0A949WFC5_9PAST</name>
<dbReference type="Proteomes" id="UP001196379">
    <property type="component" value="Unassembled WGS sequence"/>
</dbReference>
<feature type="transmembrane region" description="Helical" evidence="10">
    <location>
        <begin position="211"/>
        <end position="240"/>
    </location>
</feature>
<keyword evidence="8 10" id="KW-0472">Membrane</keyword>
<feature type="transmembrane region" description="Helical" evidence="10">
    <location>
        <begin position="376"/>
        <end position="396"/>
    </location>
</feature>
<proteinExistence type="inferred from homology"/>
<dbReference type="PROSITE" id="PS00874">
    <property type="entry name" value="T2SP_F"/>
    <property type="match status" value="1"/>
</dbReference>
<gene>
    <name evidence="12" type="ORF">HT657_03985</name>
    <name evidence="13" type="ORF">HT672_03480</name>
</gene>
<dbReference type="RefSeq" id="WP_157403355.1">
    <property type="nucleotide sequence ID" value="NZ_JABULY010000001.1"/>
</dbReference>
<evidence type="ECO:0000256" key="8">
    <source>
        <dbReference type="ARBA" id="ARBA00023136"/>
    </source>
</evidence>
<dbReference type="InterPro" id="IPR001992">
    <property type="entry name" value="T2SS_GspF/T4SS_PilC_CS"/>
</dbReference>
<keyword evidence="7 10" id="KW-1133">Transmembrane helix</keyword>
<evidence type="ECO:0000256" key="3">
    <source>
        <dbReference type="ARBA" id="ARBA00022448"/>
    </source>
</evidence>
<evidence type="ECO:0000313" key="14">
    <source>
        <dbReference type="Proteomes" id="UP000732858"/>
    </source>
</evidence>
<evidence type="ECO:0000256" key="7">
    <source>
        <dbReference type="ARBA" id="ARBA00022989"/>
    </source>
</evidence>
<dbReference type="Proteomes" id="UP000732858">
    <property type="component" value="Unassembled WGS sequence"/>
</dbReference>
<dbReference type="GeneID" id="65549247"/>
<feature type="domain" description="Type II secretion system protein GspF" evidence="11">
    <location>
        <begin position="273"/>
        <end position="395"/>
    </location>
</feature>
<keyword evidence="5" id="KW-0997">Cell inner membrane</keyword>
<comment type="caution">
    <text evidence="13">The sequence shown here is derived from an EMBL/GenBank/DDBJ whole genome shotgun (WGS) entry which is preliminary data.</text>
</comment>
<keyword evidence="6 9" id="KW-0812">Transmembrane</keyword>
<evidence type="ECO:0000256" key="4">
    <source>
        <dbReference type="ARBA" id="ARBA00022475"/>
    </source>
</evidence>
<evidence type="ECO:0000313" key="13">
    <source>
        <dbReference type="EMBL" id="MBV6546359.1"/>
    </source>
</evidence>
<comment type="similarity">
    <text evidence="2 9">Belongs to the GSP F family.</text>
</comment>
<feature type="transmembrane region" description="Helical" evidence="10">
    <location>
        <begin position="168"/>
        <end position="191"/>
    </location>
</feature>
<evidence type="ECO:0000256" key="5">
    <source>
        <dbReference type="ARBA" id="ARBA00022519"/>
    </source>
</evidence>